<reference evidence="1" key="2">
    <citation type="submission" date="2021-10" db="EMBL/GenBank/DDBJ databases">
        <authorList>
            <person name="Piombo E."/>
        </authorList>
    </citation>
    <scope>NUCLEOTIDE SEQUENCE</scope>
</reference>
<reference evidence="1" key="1">
    <citation type="submission" date="2020-04" db="EMBL/GenBank/DDBJ databases">
        <authorList>
            <person name="Broberg M."/>
        </authorList>
    </citation>
    <scope>NUCLEOTIDE SEQUENCE</scope>
</reference>
<name>A0ACA9UKN5_BIOOC</name>
<proteinExistence type="predicted"/>
<dbReference type="EMBL" id="CADEHS020000519">
    <property type="protein sequence ID" value="CAG9953194.1"/>
    <property type="molecule type" value="Genomic_DNA"/>
</dbReference>
<accession>A0ACA9UKN5</accession>
<comment type="caution">
    <text evidence="1">The sequence shown here is derived from an EMBL/GenBank/DDBJ whole genome shotgun (WGS) entry which is preliminary data.</text>
</comment>
<evidence type="ECO:0000313" key="1">
    <source>
        <dbReference type="EMBL" id="CAG9953194.1"/>
    </source>
</evidence>
<protein>
    <submittedName>
        <fullName evidence="1">Uncharacterized protein</fullName>
    </submittedName>
</protein>
<gene>
    <name evidence="1" type="ORF">CRV2_00019284</name>
</gene>
<dbReference type="Proteomes" id="UP000836387">
    <property type="component" value="Unassembled WGS sequence"/>
</dbReference>
<keyword evidence="2" id="KW-1185">Reference proteome</keyword>
<organism evidence="1 2">
    <name type="scientific">Clonostachys rosea f. rosea IK726</name>
    <dbReference type="NCBI Taxonomy" id="1349383"/>
    <lineage>
        <taxon>Eukaryota</taxon>
        <taxon>Fungi</taxon>
        <taxon>Dikarya</taxon>
        <taxon>Ascomycota</taxon>
        <taxon>Pezizomycotina</taxon>
        <taxon>Sordariomycetes</taxon>
        <taxon>Hypocreomycetidae</taxon>
        <taxon>Hypocreales</taxon>
        <taxon>Bionectriaceae</taxon>
        <taxon>Clonostachys</taxon>
    </lineage>
</organism>
<sequence>MKVSAGQISLLATITIFTVLIWCWVHGRLARLKPEDAHVNKETSACKQTPKDCDTFRVVGAPVDWDTKQLGSFLADRKSSIPIVKSLAQEIHNRSQTATVTFKDLLLSPESRQSERILLPKPSNDQLTGDQYLILDKAFLGITTLYTPPPDAHKIDVVALSGLGGHALGSFKERGGDHMWLRDSLPHDITWEETGQPMARVMTYGYESGVAESENIQNIEDLATTFHSSLHALATAPMMRPIILIAHSLGGLIVKQALIALSKSKNEDDQNLIRAIYGLVFFGVPHDGMDISSLIPMVGDGPNRFLVESISHVNSQILTIQQREFYTALGDKECSEVFSFYETLKSPTAKKTNDGRWEMKGPPTILVTKSSAIHCRPWENGAEHICAIARTHSNMVKFGPQDHDYANVRERLRGLARRALTVHDRIQARIPYNQNPDFVGRSNILRTLKQQLGFGQPRGSAEPRTRVALYGLGGIGKTQIALAYIYWLRKQRPDIAIFWVHASNAERFHQAYASIAKECNTPGYDDPKADLLLLVKEWLEKKYKTQWLMVIDNADDMELFFPYQPEEGPLKTYTVETGRDYGLGRYIPECRHGSVIVTTRDKKTGSRLARGKLPIEVGNMNDTEAHSLLCAILEAEISADEASLLSSRLEHLPLALVQAAAFIQENEITLNDYVQLLDESDSAFVDRLSEPFETVGRDSKTPHAVTATWIISFNQIQQRSPLESNLLSLISFFYWQAIPKEFVEDYCSRRQAEDADPIKPAALTKALGTLKAFPFISEDKDRNINMHRLVQLVTRKWLDVQRKNFAQLALKTVSDAYPYGQFETRDKCLGLLPHAYAVLGQGAGSKKDERISRAKLLHCMGGYFIYQGQWDEAEQHQTEAAKIFRGEEGEGHASMANLASIYSNQGRWEEAEKLNVQVMETCKMKLGADHPSTLTSMNNLASTYRDQGRWKEAEKLFMQVMETHKMKLGADHPSTLMCMNNLASTYRDQGRWGEAEKLEVQVMETSKMKLGADHPDILTSMANLASIYSNQGRWEEAEKLEVQVMETRKIKLGTDHPSTLTCIANLASTLWNQGRWEEAEKLNVEVMEISKMKLGVGHPSTLTCMNNLASTYIHQSRWEEAEKLNMQVMETRKMKLGTDHPSTLTSMNNLASIYRDQGRWEEAEKLEMQVMESRKTKLGADHPDTLTTAVSSNIFEQALEIAQIPARQLLEDHLPYIELDIPSGEKLEYLQGSDRILAAGEAFNVSDQRWIVDLFLDDMSKDLKTLFVEEYEYQKVPTDGEFYCKI</sequence>
<evidence type="ECO:0000313" key="2">
    <source>
        <dbReference type="Proteomes" id="UP000836387"/>
    </source>
</evidence>